<feature type="domain" description="Glucosyltransferase 3-like C-terminal" evidence="2">
    <location>
        <begin position="314"/>
        <end position="358"/>
    </location>
</feature>
<evidence type="ECO:0000259" key="1">
    <source>
        <dbReference type="Pfam" id="PF13439"/>
    </source>
</evidence>
<gene>
    <name evidence="3" type="ORF">LCGC14_1867790</name>
</gene>
<dbReference type="SUPFAM" id="SSF53756">
    <property type="entry name" value="UDP-Glycosyltransferase/glycogen phosphorylase"/>
    <property type="match status" value="1"/>
</dbReference>
<dbReference type="Pfam" id="PF13439">
    <property type="entry name" value="Glyco_transf_4"/>
    <property type="match status" value="1"/>
</dbReference>
<sequence>MRNFIYGLIFNMATEINVGKTVLYISYNGATEPVFQSQVLPYLKRLTARGSNIMLLTFERLSESTPQELEMLRLSLSEVGIAWTYLRYHKQPRVPATLFDIARGTIAAVSLIRRYNIKFIHARSYIPAIIASFAAGWHQVPWLFDMRGLMADEYADGGLISRNGRIFRIIKRIEKYLLRTADEVVVLTENIKGVLSSLTSAPMEVIPCCVDTQIFKPSNSTKNEKTELVYAGSTGTWYCLEEMAEFFNTWKAFNKKVHWSIFSQGDLGTIRDTLRDKNVQDEDVEIQAVPYESMPASLVLGDVGIAFMKSTFSKRASCPIKVAEYLACGLPVVINAGIGDTEDLIERNRVGVVVRDFSPAGYAMAIGELSKLRKDPDLSARCRRVTQGELSIQMGVHRYQEVYRRMETANA</sequence>
<evidence type="ECO:0000313" key="3">
    <source>
        <dbReference type="EMBL" id="KKL94126.1"/>
    </source>
</evidence>
<dbReference type="Pfam" id="PF26337">
    <property type="entry name" value="Gtf3_C"/>
    <property type="match status" value="1"/>
</dbReference>
<reference evidence="3" key="1">
    <citation type="journal article" date="2015" name="Nature">
        <title>Complex archaea that bridge the gap between prokaryotes and eukaryotes.</title>
        <authorList>
            <person name="Spang A."/>
            <person name="Saw J.H."/>
            <person name="Jorgensen S.L."/>
            <person name="Zaremba-Niedzwiedzka K."/>
            <person name="Martijn J."/>
            <person name="Lind A.E."/>
            <person name="van Eijk R."/>
            <person name="Schleper C."/>
            <person name="Guy L."/>
            <person name="Ettema T.J."/>
        </authorList>
    </citation>
    <scope>NUCLEOTIDE SEQUENCE</scope>
</reference>
<feature type="domain" description="Glycosyltransferase subfamily 4-like N-terminal" evidence="1">
    <location>
        <begin position="44"/>
        <end position="213"/>
    </location>
</feature>
<organism evidence="3">
    <name type="scientific">marine sediment metagenome</name>
    <dbReference type="NCBI Taxonomy" id="412755"/>
    <lineage>
        <taxon>unclassified sequences</taxon>
        <taxon>metagenomes</taxon>
        <taxon>ecological metagenomes</taxon>
    </lineage>
</organism>
<dbReference type="InterPro" id="IPR028098">
    <property type="entry name" value="Glyco_trans_4-like_N"/>
</dbReference>
<dbReference type="PANTHER" id="PTHR12526">
    <property type="entry name" value="GLYCOSYLTRANSFERASE"/>
    <property type="match status" value="1"/>
</dbReference>
<dbReference type="EMBL" id="LAZR01019006">
    <property type="protein sequence ID" value="KKL94126.1"/>
    <property type="molecule type" value="Genomic_DNA"/>
</dbReference>
<name>A0A0F9GTW5_9ZZZZ</name>
<dbReference type="InterPro" id="IPR058592">
    <property type="entry name" value="Gtf3_C"/>
</dbReference>
<accession>A0A0F9GTW5</accession>
<evidence type="ECO:0000259" key="2">
    <source>
        <dbReference type="Pfam" id="PF26337"/>
    </source>
</evidence>
<protein>
    <submittedName>
        <fullName evidence="3">Uncharacterized protein</fullName>
    </submittedName>
</protein>
<dbReference type="GO" id="GO:0016757">
    <property type="term" value="F:glycosyltransferase activity"/>
    <property type="evidence" value="ECO:0007669"/>
    <property type="project" value="TreeGrafter"/>
</dbReference>
<proteinExistence type="predicted"/>
<dbReference type="AlphaFoldDB" id="A0A0F9GTW5"/>
<dbReference type="Gene3D" id="3.40.50.2000">
    <property type="entry name" value="Glycogen Phosphorylase B"/>
    <property type="match status" value="2"/>
</dbReference>
<dbReference type="PANTHER" id="PTHR12526:SF600">
    <property type="entry name" value="GLYCOSYL TRANSFERASE GROUP 1"/>
    <property type="match status" value="1"/>
</dbReference>
<comment type="caution">
    <text evidence="3">The sequence shown here is derived from an EMBL/GenBank/DDBJ whole genome shotgun (WGS) entry which is preliminary data.</text>
</comment>